<evidence type="ECO:0008006" key="3">
    <source>
        <dbReference type="Google" id="ProtNLM"/>
    </source>
</evidence>
<dbReference type="EMBL" id="MU839042">
    <property type="protein sequence ID" value="KAK1762155.1"/>
    <property type="molecule type" value="Genomic_DNA"/>
</dbReference>
<sequence>MVSMTSGLFEIAQRYVWVSVAWEIEKRLDDFKKGNDHSETLALAYKGILDRIDDQGESARRLAQKALTWITFTTTSLTVMELRHALAVDKSMTEFEEKNVI</sequence>
<gene>
    <name evidence="1" type="ORF">QBC33DRAFT_602111</name>
</gene>
<evidence type="ECO:0000313" key="1">
    <source>
        <dbReference type="EMBL" id="KAK1762155.1"/>
    </source>
</evidence>
<evidence type="ECO:0000313" key="2">
    <source>
        <dbReference type="Proteomes" id="UP001244011"/>
    </source>
</evidence>
<dbReference type="RefSeq" id="XP_060278368.1">
    <property type="nucleotide sequence ID" value="XM_060432141.1"/>
</dbReference>
<dbReference type="AlphaFoldDB" id="A0AAJ0BPM7"/>
<name>A0AAJ0BPM7_9PEZI</name>
<dbReference type="GeneID" id="85315328"/>
<accession>A0AAJ0BPM7</accession>
<organism evidence="1 2">
    <name type="scientific">Phialemonium atrogriseum</name>
    <dbReference type="NCBI Taxonomy" id="1093897"/>
    <lineage>
        <taxon>Eukaryota</taxon>
        <taxon>Fungi</taxon>
        <taxon>Dikarya</taxon>
        <taxon>Ascomycota</taxon>
        <taxon>Pezizomycotina</taxon>
        <taxon>Sordariomycetes</taxon>
        <taxon>Sordariomycetidae</taxon>
        <taxon>Cephalothecales</taxon>
        <taxon>Cephalothecaceae</taxon>
        <taxon>Phialemonium</taxon>
    </lineage>
</organism>
<dbReference type="Proteomes" id="UP001244011">
    <property type="component" value="Unassembled WGS sequence"/>
</dbReference>
<protein>
    <recommendedName>
        <fullName evidence="3">NWD NACHT-NTPase N-terminal domain-containing protein</fullName>
    </recommendedName>
</protein>
<comment type="caution">
    <text evidence="1">The sequence shown here is derived from an EMBL/GenBank/DDBJ whole genome shotgun (WGS) entry which is preliminary data.</text>
</comment>
<keyword evidence="2" id="KW-1185">Reference proteome</keyword>
<reference evidence="1" key="1">
    <citation type="submission" date="2023-06" db="EMBL/GenBank/DDBJ databases">
        <title>Genome-scale phylogeny and comparative genomics of the fungal order Sordariales.</title>
        <authorList>
            <consortium name="Lawrence Berkeley National Laboratory"/>
            <person name="Hensen N."/>
            <person name="Bonometti L."/>
            <person name="Westerberg I."/>
            <person name="Brannstrom I.O."/>
            <person name="Guillou S."/>
            <person name="Cros-Aarteil S."/>
            <person name="Calhoun S."/>
            <person name="Haridas S."/>
            <person name="Kuo A."/>
            <person name="Mondo S."/>
            <person name="Pangilinan J."/>
            <person name="Riley R."/>
            <person name="Labutti K."/>
            <person name="Andreopoulos B."/>
            <person name="Lipzen A."/>
            <person name="Chen C."/>
            <person name="Yanf M."/>
            <person name="Daum C."/>
            <person name="Ng V."/>
            <person name="Clum A."/>
            <person name="Steindorff A."/>
            <person name="Ohm R."/>
            <person name="Martin F."/>
            <person name="Silar P."/>
            <person name="Natvig D."/>
            <person name="Lalanne C."/>
            <person name="Gautier V."/>
            <person name="Ament-Velasquez S.L."/>
            <person name="Kruys A."/>
            <person name="Hutchinson M.I."/>
            <person name="Powell A.J."/>
            <person name="Barry K."/>
            <person name="Miller A.N."/>
            <person name="Grigoriev I.V."/>
            <person name="Debuchy R."/>
            <person name="Gladieux P."/>
            <person name="Thoren M.H."/>
            <person name="Johannesson H."/>
        </authorList>
    </citation>
    <scope>NUCLEOTIDE SEQUENCE</scope>
    <source>
        <strain evidence="1">8032-3</strain>
    </source>
</reference>
<proteinExistence type="predicted"/>